<dbReference type="PANTHER" id="PTHR35149:SF2">
    <property type="entry name" value="DUF262 DOMAIN-CONTAINING PROTEIN"/>
    <property type="match status" value="1"/>
</dbReference>
<evidence type="ECO:0000259" key="1">
    <source>
        <dbReference type="Pfam" id="PF07510"/>
    </source>
</evidence>
<keyword evidence="2" id="KW-0540">Nuclease</keyword>
<organism evidence="2 3">
    <name type="scientific">Paracoccus fistulariae</name>
    <dbReference type="NCBI Taxonomy" id="658446"/>
    <lineage>
        <taxon>Bacteria</taxon>
        <taxon>Pseudomonadati</taxon>
        <taxon>Pseudomonadota</taxon>
        <taxon>Alphaproteobacteria</taxon>
        <taxon>Rhodobacterales</taxon>
        <taxon>Paracoccaceae</taxon>
        <taxon>Paracoccus</taxon>
    </lineage>
</organism>
<gene>
    <name evidence="2" type="ORF">JHX87_13800</name>
</gene>
<name>A0ABY7SSI3_9RHOB</name>
<reference evidence="2 3" key="1">
    <citation type="submission" date="2021-01" db="EMBL/GenBank/DDBJ databases">
        <title>Biogeographic distribution of Paracoccus.</title>
        <authorList>
            <person name="Hollensteiner J."/>
            <person name="Leineberger J."/>
            <person name="Brinkhoff T."/>
            <person name="Daniel R."/>
        </authorList>
    </citation>
    <scope>NUCLEOTIDE SEQUENCE [LARGE SCALE GENOMIC DNA]</scope>
    <source>
        <strain evidence="2 3">KCTC 22803</strain>
    </source>
</reference>
<dbReference type="Proteomes" id="UP001219349">
    <property type="component" value="Chromosome"/>
</dbReference>
<dbReference type="PANTHER" id="PTHR35149">
    <property type="entry name" value="SLL5132 PROTEIN"/>
    <property type="match status" value="1"/>
</dbReference>
<keyword evidence="2" id="KW-0378">Hydrolase</keyword>
<sequence length="111" mass="13075">MEEKSRGRSPQTVNENSEWAELWPDEDIRALWVHKIGNLLPLNKRRNSLAQNYPFKKKCNAYFAGRENVSSYGLTTQVLGEDEWTPMVVKKRQKNLLKIMKDSWRLHESTL</sequence>
<keyword evidence="2" id="KW-0255">Endonuclease</keyword>
<protein>
    <submittedName>
        <fullName evidence="2">HNH endonuclease</fullName>
    </submittedName>
</protein>
<keyword evidence="3" id="KW-1185">Reference proteome</keyword>
<dbReference type="GO" id="GO:0004519">
    <property type="term" value="F:endonuclease activity"/>
    <property type="evidence" value="ECO:0007669"/>
    <property type="project" value="UniProtKB-KW"/>
</dbReference>
<dbReference type="Pfam" id="PF07510">
    <property type="entry name" value="GmrSD_C"/>
    <property type="match status" value="1"/>
</dbReference>
<evidence type="ECO:0000313" key="2">
    <source>
        <dbReference type="EMBL" id="WCR09081.1"/>
    </source>
</evidence>
<dbReference type="InterPro" id="IPR011089">
    <property type="entry name" value="GmrSD_C"/>
</dbReference>
<dbReference type="EMBL" id="CP067136">
    <property type="protein sequence ID" value="WCR09081.1"/>
    <property type="molecule type" value="Genomic_DNA"/>
</dbReference>
<accession>A0ABY7SSI3</accession>
<feature type="domain" description="GmrSD restriction endonucleases C-terminal" evidence="1">
    <location>
        <begin position="10"/>
        <end position="99"/>
    </location>
</feature>
<dbReference type="RefSeq" id="WP_377776079.1">
    <property type="nucleotide sequence ID" value="NZ_CP067136.1"/>
</dbReference>
<proteinExistence type="predicted"/>
<evidence type="ECO:0000313" key="3">
    <source>
        <dbReference type="Proteomes" id="UP001219349"/>
    </source>
</evidence>